<sequence length="101" mass="12077">MERHVVIVSIKVKHRILKIVRFYRVVISFVCIVRKALLTDNNGGELASMKKRKQEHFQRSAHSLNRTFEFVKEYMAWHDGRKSCEDILPNIFKCLKKQQYI</sequence>
<organism evidence="1 2">
    <name type="scientific">Hymenolepis diminuta</name>
    <name type="common">Rat tapeworm</name>
    <dbReference type="NCBI Taxonomy" id="6216"/>
    <lineage>
        <taxon>Eukaryota</taxon>
        <taxon>Metazoa</taxon>
        <taxon>Spiralia</taxon>
        <taxon>Lophotrochozoa</taxon>
        <taxon>Platyhelminthes</taxon>
        <taxon>Cestoda</taxon>
        <taxon>Eucestoda</taxon>
        <taxon>Cyclophyllidea</taxon>
        <taxon>Hymenolepididae</taxon>
        <taxon>Hymenolepis</taxon>
    </lineage>
</organism>
<proteinExistence type="predicted"/>
<dbReference type="EMBL" id="CABIJS010000333">
    <property type="protein sequence ID" value="VUZ49928.1"/>
    <property type="molecule type" value="Genomic_DNA"/>
</dbReference>
<reference evidence="1 2" key="1">
    <citation type="submission" date="2019-07" db="EMBL/GenBank/DDBJ databases">
        <authorList>
            <person name="Jastrzebski P J."/>
            <person name="Paukszto L."/>
            <person name="Jastrzebski P J."/>
        </authorList>
    </citation>
    <scope>NUCLEOTIDE SEQUENCE [LARGE SCALE GENOMIC DNA]</scope>
    <source>
        <strain evidence="1 2">WMS-il1</strain>
    </source>
</reference>
<evidence type="ECO:0000313" key="1">
    <source>
        <dbReference type="EMBL" id="VUZ49928.1"/>
    </source>
</evidence>
<protein>
    <submittedName>
        <fullName evidence="1">Uncharacterized protein</fullName>
    </submittedName>
</protein>
<dbReference type="AlphaFoldDB" id="A0A564YTA7"/>
<accession>A0A564YTA7</accession>
<evidence type="ECO:0000313" key="2">
    <source>
        <dbReference type="Proteomes" id="UP000321570"/>
    </source>
</evidence>
<name>A0A564YTA7_HYMDI</name>
<keyword evidence="2" id="KW-1185">Reference proteome</keyword>
<gene>
    <name evidence="1" type="ORF">WMSIL1_LOCUS8410</name>
</gene>
<dbReference type="Proteomes" id="UP000321570">
    <property type="component" value="Unassembled WGS sequence"/>
</dbReference>